<reference evidence="3 4" key="1">
    <citation type="submission" date="2024-12" db="EMBL/GenBank/DDBJ databases">
        <authorList>
            <person name="Hu S."/>
        </authorList>
    </citation>
    <scope>NUCLEOTIDE SEQUENCE [LARGE SCALE GENOMIC DNA]</scope>
    <source>
        <strain evidence="3 4">THG-T11</strain>
    </source>
</reference>
<evidence type="ECO:0000313" key="3">
    <source>
        <dbReference type="EMBL" id="MFN0256723.1"/>
    </source>
</evidence>
<evidence type="ECO:0000256" key="1">
    <source>
        <dbReference type="SAM" id="Coils"/>
    </source>
</evidence>
<feature type="coiled-coil region" evidence="1">
    <location>
        <begin position="73"/>
        <end position="138"/>
    </location>
</feature>
<dbReference type="Proteomes" id="UP001517247">
    <property type="component" value="Unassembled WGS sequence"/>
</dbReference>
<dbReference type="Pfam" id="PF19556">
    <property type="entry name" value="PRTRC_E"/>
    <property type="match status" value="1"/>
</dbReference>
<dbReference type="InterPro" id="IPR022273">
    <property type="entry name" value="PRTRC_protein-E"/>
</dbReference>
<keyword evidence="4" id="KW-1185">Reference proteome</keyword>
<dbReference type="RefSeq" id="WP_138723810.1">
    <property type="nucleotide sequence ID" value="NZ_SSHJ02000007.1"/>
</dbReference>
<proteinExistence type="predicted"/>
<name>A0ABW9J863_9SPHI</name>
<evidence type="ECO:0000259" key="2">
    <source>
        <dbReference type="Pfam" id="PF19556"/>
    </source>
</evidence>
<evidence type="ECO:0000313" key="4">
    <source>
        <dbReference type="Proteomes" id="UP001517247"/>
    </source>
</evidence>
<feature type="domain" description="ParB-related ThiF-related cassette protein E" evidence="2">
    <location>
        <begin position="7"/>
        <end position="180"/>
    </location>
</feature>
<dbReference type="EMBL" id="SSHJ02000007">
    <property type="protein sequence ID" value="MFN0256723.1"/>
    <property type="molecule type" value="Genomic_DNA"/>
</dbReference>
<organism evidence="3 4">
    <name type="scientific">Pedobacter ureilyticus</name>
    <dbReference type="NCBI Taxonomy" id="1393051"/>
    <lineage>
        <taxon>Bacteria</taxon>
        <taxon>Pseudomonadati</taxon>
        <taxon>Bacteroidota</taxon>
        <taxon>Sphingobacteriia</taxon>
        <taxon>Sphingobacteriales</taxon>
        <taxon>Sphingobacteriaceae</taxon>
        <taxon>Pedobacter</taxon>
    </lineage>
</organism>
<keyword evidence="1" id="KW-0175">Coiled coil</keyword>
<accession>A0ABW9J863</accession>
<comment type="caution">
    <text evidence="3">The sequence shown here is derived from an EMBL/GenBank/DDBJ whole genome shotgun (WGS) entry which is preliminary data.</text>
</comment>
<sequence>MKKKIRMETNFFTQVCALPRAGAWKLTINFDGEQGLLVSVLFEGGTTALAPLVFKGTAAELDSGFFGAIAAPAENTAKLFVELQAHLESLENAKNDLKNRAAAKSANAAAAKPKVEDKAEKKKRYDEIIAKAKELNGQCKYADALALLPSNEEFPDKATELDGLRKVLNERNRQLSLLQTT</sequence>
<gene>
    <name evidence="3" type="ORF">E6A44_014130</name>
</gene>
<protein>
    <recommendedName>
        <fullName evidence="2">ParB-related ThiF-related cassette protein E domain-containing protein</fullName>
    </recommendedName>
</protein>